<feature type="chain" id="PRO_5016329091" description="Secreted protein" evidence="1">
    <location>
        <begin position="28"/>
        <end position="121"/>
    </location>
</feature>
<protein>
    <recommendedName>
        <fullName evidence="4">Secreted protein</fullName>
    </recommendedName>
</protein>
<comment type="caution">
    <text evidence="2">The sequence shown here is derived from an EMBL/GenBank/DDBJ whole genome shotgun (WGS) entry which is preliminary data.</text>
</comment>
<evidence type="ECO:0000313" key="2">
    <source>
        <dbReference type="EMBL" id="PWR18822.1"/>
    </source>
</evidence>
<reference evidence="3" key="1">
    <citation type="submission" date="2018-05" db="EMBL/GenBank/DDBJ databases">
        <title>Zavarzinia sp. HR-AS.</title>
        <authorList>
            <person name="Lee Y."/>
            <person name="Jeon C.O."/>
        </authorList>
    </citation>
    <scope>NUCLEOTIDE SEQUENCE [LARGE SCALE GENOMIC DNA]</scope>
    <source>
        <strain evidence="3">DSM 1231</strain>
    </source>
</reference>
<name>A0A317DWL5_9PROT</name>
<accession>A0A317DWL5</accession>
<gene>
    <name evidence="2" type="ORF">DKG75_17735</name>
</gene>
<dbReference type="OrthoDB" id="9926449at2"/>
<evidence type="ECO:0008006" key="4">
    <source>
        <dbReference type="Google" id="ProtNLM"/>
    </source>
</evidence>
<feature type="signal peptide" evidence="1">
    <location>
        <begin position="1"/>
        <end position="27"/>
    </location>
</feature>
<dbReference type="EMBL" id="QGLF01000005">
    <property type="protein sequence ID" value="PWR18822.1"/>
    <property type="molecule type" value="Genomic_DNA"/>
</dbReference>
<dbReference type="Proteomes" id="UP000246077">
    <property type="component" value="Unassembled WGS sequence"/>
</dbReference>
<sequence>MIVVDFRRCVRAGALAAILSSAGAAAAAADMASGAFECWFFSEPRLTLNFTVTGPGTYKGYDGSAGEYSISEASEVTFTSGTLAGALPDGFKAVYEVRQGVPTLSFVSGRGSEAAFCQNTR</sequence>
<dbReference type="RefSeq" id="WP_109922508.1">
    <property type="nucleotide sequence ID" value="NZ_QGLF01000005.1"/>
</dbReference>
<proteinExistence type="predicted"/>
<keyword evidence="3" id="KW-1185">Reference proteome</keyword>
<evidence type="ECO:0000313" key="3">
    <source>
        <dbReference type="Proteomes" id="UP000246077"/>
    </source>
</evidence>
<dbReference type="AlphaFoldDB" id="A0A317DWL5"/>
<evidence type="ECO:0000256" key="1">
    <source>
        <dbReference type="SAM" id="SignalP"/>
    </source>
</evidence>
<keyword evidence="1" id="KW-0732">Signal</keyword>
<organism evidence="2 3">
    <name type="scientific">Zavarzinia compransoris</name>
    <dbReference type="NCBI Taxonomy" id="1264899"/>
    <lineage>
        <taxon>Bacteria</taxon>
        <taxon>Pseudomonadati</taxon>
        <taxon>Pseudomonadota</taxon>
        <taxon>Alphaproteobacteria</taxon>
        <taxon>Rhodospirillales</taxon>
        <taxon>Zavarziniaceae</taxon>
        <taxon>Zavarzinia</taxon>
    </lineage>
</organism>